<dbReference type="AlphaFoldDB" id="B9XSX9"/>
<protein>
    <recommendedName>
        <fullName evidence="4">DUF4190 domain-containing protein</fullName>
    </recommendedName>
</protein>
<dbReference type="Proteomes" id="UP000003688">
    <property type="component" value="Unassembled WGS sequence"/>
</dbReference>
<keyword evidence="1" id="KW-1133">Transmembrane helix</keyword>
<keyword evidence="1" id="KW-0812">Transmembrane</keyword>
<keyword evidence="3" id="KW-1185">Reference proteome</keyword>
<dbReference type="STRING" id="320771.Cflav_PD0098"/>
<feature type="transmembrane region" description="Helical" evidence="1">
    <location>
        <begin position="54"/>
        <end position="81"/>
    </location>
</feature>
<proteinExistence type="predicted"/>
<evidence type="ECO:0008006" key="4">
    <source>
        <dbReference type="Google" id="ProtNLM"/>
    </source>
</evidence>
<reference evidence="2 3" key="1">
    <citation type="journal article" date="2011" name="J. Bacteriol.">
        <title>Genome sequence of 'Pedosphaera parvula' Ellin514, an aerobic Verrucomicrobial isolate from pasture soil.</title>
        <authorList>
            <person name="Kant R."/>
            <person name="van Passel M.W."/>
            <person name="Sangwan P."/>
            <person name="Palva A."/>
            <person name="Lucas S."/>
            <person name="Copeland A."/>
            <person name="Lapidus A."/>
            <person name="Glavina Del Rio T."/>
            <person name="Dalin E."/>
            <person name="Tice H."/>
            <person name="Bruce D."/>
            <person name="Goodwin L."/>
            <person name="Pitluck S."/>
            <person name="Chertkov O."/>
            <person name="Larimer F.W."/>
            <person name="Land M.L."/>
            <person name="Hauser L."/>
            <person name="Brettin T.S."/>
            <person name="Detter J.C."/>
            <person name="Han S."/>
            <person name="de Vos W.M."/>
            <person name="Janssen P.H."/>
            <person name="Smidt H."/>
        </authorList>
    </citation>
    <scope>NUCLEOTIDE SEQUENCE [LARGE SCALE GENOMIC DNA]</scope>
    <source>
        <strain evidence="2 3">Ellin514</strain>
    </source>
</reference>
<comment type="caution">
    <text evidence="2">The sequence shown here is derived from an EMBL/GenBank/DDBJ whole genome shotgun (WGS) entry which is preliminary data.</text>
</comment>
<evidence type="ECO:0000256" key="1">
    <source>
        <dbReference type="SAM" id="Phobius"/>
    </source>
</evidence>
<evidence type="ECO:0000313" key="3">
    <source>
        <dbReference type="Proteomes" id="UP000003688"/>
    </source>
</evidence>
<gene>
    <name evidence="2" type="ORF">Cflav_PD0098</name>
</gene>
<keyword evidence="1" id="KW-0472">Membrane</keyword>
<dbReference type="RefSeq" id="WP_007418912.1">
    <property type="nucleotide sequence ID" value="NZ_ABOX02000089.1"/>
</dbReference>
<name>B9XSX9_PEDPL</name>
<evidence type="ECO:0000313" key="2">
    <source>
        <dbReference type="EMBL" id="EEF57063.1"/>
    </source>
</evidence>
<organism evidence="2 3">
    <name type="scientific">Pedosphaera parvula (strain Ellin514)</name>
    <dbReference type="NCBI Taxonomy" id="320771"/>
    <lineage>
        <taxon>Bacteria</taxon>
        <taxon>Pseudomonadati</taxon>
        <taxon>Verrucomicrobiota</taxon>
        <taxon>Pedosphaerae</taxon>
        <taxon>Pedosphaerales</taxon>
        <taxon>Pedosphaeraceae</taxon>
        <taxon>Pedosphaera</taxon>
    </lineage>
</organism>
<sequence length="87" mass="9500">MKKIETLESSLRCFTCGLISLIPFFGVPAIILANKTYFRVQMGTAGQWNAAQSYLIWGFMLACLGVLINLLAFALTILVVVKVVSDG</sequence>
<accession>B9XSX9</accession>
<dbReference type="EMBL" id="ABOX02000089">
    <property type="protein sequence ID" value="EEF57063.1"/>
    <property type="molecule type" value="Genomic_DNA"/>
</dbReference>
<feature type="transmembrane region" description="Helical" evidence="1">
    <location>
        <begin position="12"/>
        <end position="34"/>
    </location>
</feature>